<name>A0A367R9I5_NOSPU</name>
<reference evidence="1 2" key="1">
    <citation type="submission" date="2016-04" db="EMBL/GenBank/DDBJ databases">
        <authorList>
            <person name="Evans L.H."/>
            <person name="Alamgir A."/>
            <person name="Owens N."/>
            <person name="Weber N.D."/>
            <person name="Virtaneva K."/>
            <person name="Barbian K."/>
            <person name="Babar A."/>
            <person name="Rosenke K."/>
        </authorList>
    </citation>
    <scope>NUCLEOTIDE SEQUENCE [LARGE SCALE GENOMIC DNA]</scope>
    <source>
        <strain evidence="1">NIES-2108</strain>
    </source>
</reference>
<evidence type="ECO:0000313" key="1">
    <source>
        <dbReference type="EMBL" id="RCJ32072.1"/>
    </source>
</evidence>
<evidence type="ECO:0000313" key="2">
    <source>
        <dbReference type="Proteomes" id="UP000252085"/>
    </source>
</evidence>
<gene>
    <name evidence="1" type="ORF">A6769_29050</name>
</gene>
<dbReference type="AlphaFoldDB" id="A0A367R9I5"/>
<accession>A0A367R9I5</accession>
<dbReference type="Proteomes" id="UP000252085">
    <property type="component" value="Unassembled WGS sequence"/>
</dbReference>
<comment type="caution">
    <text evidence="1">The sequence shown here is derived from an EMBL/GenBank/DDBJ whole genome shotgun (WGS) entry which is preliminary data.</text>
</comment>
<protein>
    <submittedName>
        <fullName evidence="1">Uncharacterized protein</fullName>
    </submittedName>
</protein>
<sequence>MDDTQELIAIQQELEQISDRLRKIFPQTHPQFDDVFEDVGAAGYYLREAGYRLESVLQTVQRDSGVRASEETEIE</sequence>
<dbReference type="EMBL" id="LXQE01000169">
    <property type="protein sequence ID" value="RCJ32072.1"/>
    <property type="molecule type" value="Genomic_DNA"/>
</dbReference>
<organism evidence="1 2">
    <name type="scientific">Nostoc punctiforme NIES-2108</name>
    <dbReference type="NCBI Taxonomy" id="1356359"/>
    <lineage>
        <taxon>Bacteria</taxon>
        <taxon>Bacillati</taxon>
        <taxon>Cyanobacteriota</taxon>
        <taxon>Cyanophyceae</taxon>
        <taxon>Nostocales</taxon>
        <taxon>Nostocaceae</taxon>
        <taxon>Nostoc</taxon>
    </lineage>
</organism>
<proteinExistence type="predicted"/>